<reference evidence="3" key="2">
    <citation type="submission" date="2020-05" db="UniProtKB">
        <authorList>
            <consortium name="EnsemblMetazoa"/>
        </authorList>
    </citation>
    <scope>IDENTIFICATION</scope>
</reference>
<dbReference type="GO" id="GO:0016874">
    <property type="term" value="F:ligase activity"/>
    <property type="evidence" value="ECO:0007669"/>
    <property type="project" value="UniProtKB-KW"/>
</dbReference>
<evidence type="ECO:0000313" key="4">
    <source>
        <dbReference type="Proteomes" id="UP000030765"/>
    </source>
</evidence>
<dbReference type="AlphaFoldDB" id="A0A084WS60"/>
<evidence type="ECO:0000313" key="3">
    <source>
        <dbReference type="EnsemblMetazoa" id="ASIC021250-PA"/>
    </source>
</evidence>
<feature type="compositionally biased region" description="Polar residues" evidence="1">
    <location>
        <begin position="44"/>
        <end position="54"/>
    </location>
</feature>
<dbReference type="VEuPathDB" id="VectorBase:ASIC021250"/>
<evidence type="ECO:0000313" key="2">
    <source>
        <dbReference type="EMBL" id="KFB53054.1"/>
    </source>
</evidence>
<dbReference type="EnsemblMetazoa" id="ASIC021250-RA">
    <property type="protein sequence ID" value="ASIC021250-PA"/>
    <property type="gene ID" value="ASIC021250"/>
</dbReference>
<gene>
    <name evidence="2" type="ORF">ZHAS_00021250</name>
</gene>
<dbReference type="EMBL" id="ATLV01026331">
    <property type="status" value="NOT_ANNOTATED_CDS"/>
    <property type="molecule type" value="Genomic_DNA"/>
</dbReference>
<reference evidence="2 4" key="1">
    <citation type="journal article" date="2014" name="BMC Genomics">
        <title>Genome sequence of Anopheles sinensis provides insight into genetics basis of mosquito competence for malaria parasites.</title>
        <authorList>
            <person name="Zhou D."/>
            <person name="Zhang D."/>
            <person name="Ding G."/>
            <person name="Shi L."/>
            <person name="Hou Q."/>
            <person name="Ye Y."/>
            <person name="Xu Y."/>
            <person name="Zhou H."/>
            <person name="Xiong C."/>
            <person name="Li S."/>
            <person name="Yu J."/>
            <person name="Hong S."/>
            <person name="Yu X."/>
            <person name="Zou P."/>
            <person name="Chen C."/>
            <person name="Chang X."/>
            <person name="Wang W."/>
            <person name="Lv Y."/>
            <person name="Sun Y."/>
            <person name="Ma L."/>
            <person name="Shen B."/>
            <person name="Zhu C."/>
        </authorList>
    </citation>
    <scope>NUCLEOTIDE SEQUENCE [LARGE SCALE GENOMIC DNA]</scope>
</reference>
<dbReference type="EMBL" id="KE525409">
    <property type="protein sequence ID" value="KFB53054.1"/>
    <property type="molecule type" value="Genomic_DNA"/>
</dbReference>
<organism evidence="2">
    <name type="scientific">Anopheles sinensis</name>
    <name type="common">Mosquito</name>
    <dbReference type="NCBI Taxonomy" id="74873"/>
    <lineage>
        <taxon>Eukaryota</taxon>
        <taxon>Metazoa</taxon>
        <taxon>Ecdysozoa</taxon>
        <taxon>Arthropoda</taxon>
        <taxon>Hexapoda</taxon>
        <taxon>Insecta</taxon>
        <taxon>Pterygota</taxon>
        <taxon>Neoptera</taxon>
        <taxon>Endopterygota</taxon>
        <taxon>Diptera</taxon>
        <taxon>Nematocera</taxon>
        <taxon>Culicoidea</taxon>
        <taxon>Culicidae</taxon>
        <taxon>Anophelinae</taxon>
        <taxon>Anopheles</taxon>
    </lineage>
</organism>
<keyword evidence="4" id="KW-1185">Reference proteome</keyword>
<keyword evidence="2" id="KW-0436">Ligase</keyword>
<sequence>MNHPDRGSDLHNAPLKWTRVVTEEVCQRNNAGSPKGPKFKTPITPANKSSCVRR</sequence>
<name>A0A084WS60_ANOSI</name>
<dbReference type="Proteomes" id="UP000030765">
    <property type="component" value="Unassembled WGS sequence"/>
</dbReference>
<proteinExistence type="predicted"/>
<protein>
    <submittedName>
        <fullName evidence="2 3">Long-chain-fatty-acid--CoA ligase ACSBG2-like protein</fullName>
    </submittedName>
</protein>
<accession>A0A084WS60</accession>
<evidence type="ECO:0000256" key="1">
    <source>
        <dbReference type="SAM" id="MobiDB-lite"/>
    </source>
</evidence>
<feature type="region of interest" description="Disordered" evidence="1">
    <location>
        <begin position="29"/>
        <end position="54"/>
    </location>
</feature>